<dbReference type="HOGENOM" id="CLU_2081310_0_0_10"/>
<dbReference type="STRING" id="1166018.FAES_1836"/>
<dbReference type="Proteomes" id="UP000011058">
    <property type="component" value="Chromosome"/>
</dbReference>
<dbReference type="EMBL" id="HE796683">
    <property type="protein sequence ID" value="CCG99846.1"/>
    <property type="molecule type" value="Genomic_DNA"/>
</dbReference>
<dbReference type="AlphaFoldDB" id="I0K6U3"/>
<organism evidence="1 2">
    <name type="scientific">Fibrella aestuarina BUZ 2</name>
    <dbReference type="NCBI Taxonomy" id="1166018"/>
    <lineage>
        <taxon>Bacteria</taxon>
        <taxon>Pseudomonadati</taxon>
        <taxon>Bacteroidota</taxon>
        <taxon>Cytophagia</taxon>
        <taxon>Cytophagales</taxon>
        <taxon>Spirosomataceae</taxon>
        <taxon>Fibrella</taxon>
    </lineage>
</organism>
<protein>
    <submittedName>
        <fullName evidence="1">Uncharacterized protein</fullName>
    </submittedName>
</protein>
<gene>
    <name evidence="1" type="ORF">FAES_1836</name>
</gene>
<sequence>MSKPFHNLPPYAELIARRTSFPPFVEQPGPVYVFEVMKSLYVPRFRKGVFLFCQDLPDDDSMPASLIIDEGGADWRTTEGAVTALWVLRDVPHDRKIERPQLLCIRGYYTPEHVWRA</sequence>
<name>I0K6U3_9BACT</name>
<evidence type="ECO:0000313" key="1">
    <source>
        <dbReference type="EMBL" id="CCG99846.1"/>
    </source>
</evidence>
<dbReference type="KEGG" id="fae:FAES_1836"/>
<accession>I0K6U3</accession>
<dbReference type="RefSeq" id="WP_015330945.1">
    <property type="nucleotide sequence ID" value="NC_020054.1"/>
</dbReference>
<keyword evidence="2" id="KW-1185">Reference proteome</keyword>
<proteinExistence type="predicted"/>
<reference evidence="1 2" key="1">
    <citation type="journal article" date="2012" name="J. Bacteriol.">
        <title>Genome Sequence of Fibrella aestuarina BUZ 2T, a Filamentous Marine Bacterium.</title>
        <authorList>
            <person name="Filippini M."/>
            <person name="Qi W."/>
            <person name="Blom J."/>
            <person name="Goesmann A."/>
            <person name="Smits T.H."/>
            <person name="Bagheri H.C."/>
        </authorList>
    </citation>
    <scope>NUCLEOTIDE SEQUENCE [LARGE SCALE GENOMIC DNA]</scope>
    <source>
        <strain evidence="2">BUZ 2T</strain>
    </source>
</reference>
<evidence type="ECO:0000313" key="2">
    <source>
        <dbReference type="Proteomes" id="UP000011058"/>
    </source>
</evidence>